<dbReference type="OrthoDB" id="271628at2759"/>
<dbReference type="InterPro" id="IPR030564">
    <property type="entry name" value="Myotubularin"/>
</dbReference>
<reference evidence="4 5" key="1">
    <citation type="submission" date="2019-05" db="EMBL/GenBank/DDBJ databases">
        <title>The compact genome of Giardia muris reveals important steps in the evolution of intestinal protozoan parasites.</title>
        <authorList>
            <person name="Xu F."/>
            <person name="Jimenez-Gonzalez A."/>
            <person name="Einarsson E."/>
            <person name="Astvaldsson A."/>
            <person name="Peirasmaki D."/>
            <person name="Eckmann L."/>
            <person name="Andersson J.O."/>
            <person name="Svard S.G."/>
            <person name="Jerlstrom-Hultqvist J."/>
        </authorList>
    </citation>
    <scope>NUCLEOTIDE SEQUENCE [LARGE SCALE GENOMIC DNA]</scope>
    <source>
        <strain evidence="4 5">Roberts-Thomson</strain>
    </source>
</reference>
<dbReference type="InterPro" id="IPR010569">
    <property type="entry name" value="Myotubularin-like_Pase_dom"/>
</dbReference>
<dbReference type="EMBL" id="VDLU01000001">
    <property type="protein sequence ID" value="TNJ30364.1"/>
    <property type="molecule type" value="Genomic_DNA"/>
</dbReference>
<dbReference type="GO" id="GO:0005737">
    <property type="term" value="C:cytoplasm"/>
    <property type="evidence" value="ECO:0007669"/>
    <property type="project" value="TreeGrafter"/>
</dbReference>
<dbReference type="InterPro" id="IPR016130">
    <property type="entry name" value="Tyr_Pase_AS"/>
</dbReference>
<dbReference type="PANTHER" id="PTHR10807:SF128">
    <property type="entry name" value="PHOSPHATIDYLINOSITOL-3,5-BISPHOSPHATE 3-PHOSPHATASE"/>
    <property type="match status" value="1"/>
</dbReference>
<evidence type="ECO:0000313" key="5">
    <source>
        <dbReference type="Proteomes" id="UP000315496"/>
    </source>
</evidence>
<comment type="caution">
    <text evidence="4">The sequence shown here is derived from an EMBL/GenBank/DDBJ whole genome shotgun (WGS) entry which is preliminary data.</text>
</comment>
<feature type="binding site" evidence="2">
    <location>
        <begin position="471"/>
        <end position="477"/>
    </location>
    <ligand>
        <name>substrate</name>
    </ligand>
</feature>
<dbReference type="VEuPathDB" id="GiardiaDB:GMRT_11372"/>
<proteinExistence type="predicted"/>
<dbReference type="Pfam" id="PF06602">
    <property type="entry name" value="Myotub-related"/>
    <property type="match status" value="2"/>
</dbReference>
<evidence type="ECO:0000256" key="2">
    <source>
        <dbReference type="PIRSR" id="PIRSR630564-2"/>
    </source>
</evidence>
<evidence type="ECO:0000313" key="4">
    <source>
        <dbReference type="EMBL" id="TNJ30364.1"/>
    </source>
</evidence>
<evidence type="ECO:0000256" key="1">
    <source>
        <dbReference type="PIRSR" id="PIRSR630564-1"/>
    </source>
</evidence>
<dbReference type="PROSITE" id="PS51339">
    <property type="entry name" value="PPASE_MYOTUBULARIN"/>
    <property type="match status" value="1"/>
</dbReference>
<organism evidence="4 5">
    <name type="scientific">Giardia muris</name>
    <dbReference type="NCBI Taxonomy" id="5742"/>
    <lineage>
        <taxon>Eukaryota</taxon>
        <taxon>Metamonada</taxon>
        <taxon>Diplomonadida</taxon>
        <taxon>Hexamitidae</taxon>
        <taxon>Giardiinae</taxon>
        <taxon>Giardia</taxon>
    </lineage>
</organism>
<dbReference type="PANTHER" id="PTHR10807">
    <property type="entry name" value="MYOTUBULARIN-RELATED"/>
    <property type="match status" value="1"/>
</dbReference>
<dbReference type="Proteomes" id="UP000315496">
    <property type="component" value="Chromosome 1"/>
</dbReference>
<dbReference type="AlphaFoldDB" id="A0A4Z1SXB0"/>
<keyword evidence="5" id="KW-1185">Reference proteome</keyword>
<accession>A0A4Z1SXB0</accession>
<sequence length="644" mass="72121">MLLHGEFITYGPFDTEILIPSCTEGILWLDPSEYAPGTPLPPSNACLPITTTTLVRVILTNYRLLLLRLFGSDKGVVFGSVPILSIVEVSCPRNRRTSRGQIYLIIPLELVFSAPVAFWERLSSSRAMRSSLRQNQPPLAFNVVSGPNGWTIFNPITEYKRMGVKIPVITTQDVYRPIPNDTVREYGSSFGLKTKDDEPSYTFAAGMPHLFDCLSNTNVINEDSFWELSLANMSYEICPTYPSMLALPKEYARDDARLFSLSRTRAQGRIPVLSWCNKTGALLRSSQPLQSLRDGSSIDCEYLRYIAKHYSNEENSLIYVIDMRPRSSVQLHQLGGGGTEAYPFARISHFDVPSCQAVASRFLADLRAHDLSQDVFTLRSLAGEGALSPDPFILPSDILPLVDTGDTPIVEKSTIASTTNIKDGLSTSPQWPIRLATRPSRQLPEVYRGILSAVLSACEVVTQGSVVLVHCMDGWDRTTLAVSLAMLLLDPYYRTVRGFCVLIEKEWCSFGHRFAARTGLSIDTLKKGVECPVFLLFLELVGVLRIQNPSEYEFNDDLLRYLAYHVYSARYGTFVTNSELERVIAQLPILTDSVWTEIIDNPRFRNNGFTPGLVLNARGWNFLKFDANIVECPWLGFWGQHYGG</sequence>
<feature type="domain" description="Myotubularin phosphatase" evidence="3">
    <location>
        <begin position="149"/>
        <end position="642"/>
    </location>
</feature>
<feature type="active site" description="Phosphocysteine intermediate" evidence="1">
    <location>
        <position position="471"/>
    </location>
</feature>
<name>A0A4Z1SXB0_GIAMU</name>
<gene>
    <name evidence="4" type="ORF">GMRT_11372</name>
</gene>
<evidence type="ECO:0000259" key="3">
    <source>
        <dbReference type="PROSITE" id="PS51339"/>
    </source>
</evidence>
<dbReference type="PROSITE" id="PS00383">
    <property type="entry name" value="TYR_PHOSPHATASE_1"/>
    <property type="match status" value="1"/>
</dbReference>
<dbReference type="SUPFAM" id="SSF52799">
    <property type="entry name" value="(Phosphotyrosine protein) phosphatases II"/>
    <property type="match status" value="1"/>
</dbReference>
<dbReference type="InterPro" id="IPR029021">
    <property type="entry name" value="Prot-tyrosine_phosphatase-like"/>
</dbReference>
<protein>
    <submittedName>
        <fullName evidence="4">Myotubularin-like protein</fullName>
    </submittedName>
</protein>